<evidence type="ECO:0000313" key="3">
    <source>
        <dbReference type="Proteomes" id="UP000691718"/>
    </source>
</evidence>
<gene>
    <name evidence="2" type="ORF">PAPOLLO_LOCUS2000</name>
</gene>
<evidence type="ECO:0000313" key="2">
    <source>
        <dbReference type="EMBL" id="CAG4940501.1"/>
    </source>
</evidence>
<dbReference type="PANTHER" id="PTHR46599:SF3">
    <property type="entry name" value="PIGGYBAC TRANSPOSABLE ELEMENT-DERIVED PROTEIN 4"/>
    <property type="match status" value="1"/>
</dbReference>
<evidence type="ECO:0000259" key="1">
    <source>
        <dbReference type="Pfam" id="PF13843"/>
    </source>
</evidence>
<organism evidence="2 3">
    <name type="scientific">Parnassius apollo</name>
    <name type="common">Apollo butterfly</name>
    <name type="synonym">Papilio apollo</name>
    <dbReference type="NCBI Taxonomy" id="110799"/>
    <lineage>
        <taxon>Eukaryota</taxon>
        <taxon>Metazoa</taxon>
        <taxon>Ecdysozoa</taxon>
        <taxon>Arthropoda</taxon>
        <taxon>Hexapoda</taxon>
        <taxon>Insecta</taxon>
        <taxon>Pterygota</taxon>
        <taxon>Neoptera</taxon>
        <taxon>Endopterygota</taxon>
        <taxon>Lepidoptera</taxon>
        <taxon>Glossata</taxon>
        <taxon>Ditrysia</taxon>
        <taxon>Papilionoidea</taxon>
        <taxon>Papilionidae</taxon>
        <taxon>Parnassiinae</taxon>
        <taxon>Parnassini</taxon>
        <taxon>Parnassius</taxon>
        <taxon>Parnassius</taxon>
    </lineage>
</organism>
<accession>A0A8S3W4Y6</accession>
<feature type="domain" description="PiggyBac transposable element-derived protein" evidence="1">
    <location>
        <begin position="110"/>
        <end position="219"/>
    </location>
</feature>
<comment type="caution">
    <text evidence="2">The sequence shown here is derived from an EMBL/GenBank/DDBJ whole genome shotgun (WGS) entry which is preliminary data.</text>
</comment>
<dbReference type="EMBL" id="CAJQZP010000150">
    <property type="protein sequence ID" value="CAG4940501.1"/>
    <property type="molecule type" value="Genomic_DNA"/>
</dbReference>
<dbReference type="InterPro" id="IPR029526">
    <property type="entry name" value="PGBD"/>
</dbReference>
<sequence>MFFDDIELSQDDLDEINKIELSCQHKRSFSVTDSEEESLTVPGSRKRIRILSDSESDDEQCFSPARPSTSGALPNAVWSISTGNQPKIIPYTESPGLKPIQLRHLMANSDPQNFYSLLVPDTVFEDIVYQTNLFAEQIISKGGLKRVSRIHKWVPTDVKEIKKFFALILWMGLVRLPSLADYWSTDPMFRQDFAKNAMTRNKFKILLRMLHFLIKKLKKVTDYTK</sequence>
<dbReference type="OrthoDB" id="5876240at2759"/>
<dbReference type="Pfam" id="PF13843">
    <property type="entry name" value="DDE_Tnp_1_7"/>
    <property type="match status" value="1"/>
</dbReference>
<protein>
    <submittedName>
        <fullName evidence="2">(apollo) hypothetical protein</fullName>
    </submittedName>
</protein>
<dbReference type="Proteomes" id="UP000691718">
    <property type="component" value="Unassembled WGS sequence"/>
</dbReference>
<reference evidence="2" key="1">
    <citation type="submission" date="2021-04" db="EMBL/GenBank/DDBJ databases">
        <authorList>
            <person name="Tunstrom K."/>
        </authorList>
    </citation>
    <scope>NUCLEOTIDE SEQUENCE</scope>
</reference>
<proteinExistence type="predicted"/>
<keyword evidence="3" id="KW-1185">Reference proteome</keyword>
<dbReference type="PANTHER" id="PTHR46599">
    <property type="entry name" value="PIGGYBAC TRANSPOSABLE ELEMENT-DERIVED PROTEIN 4"/>
    <property type="match status" value="1"/>
</dbReference>
<name>A0A8S3W4Y6_PARAO</name>
<dbReference type="AlphaFoldDB" id="A0A8S3W4Y6"/>